<proteinExistence type="predicted"/>
<evidence type="ECO:0000313" key="2">
    <source>
        <dbReference type="EMBL" id="MDO1583661.1"/>
    </source>
</evidence>
<reference evidence="2" key="1">
    <citation type="journal article" date="2015" name="Int. J. Syst. Evol. Microbiol.">
        <title>Rhizobium oryzicola sp. nov., potential plant-growth-promoting endophytic bacteria isolated from rice roots.</title>
        <authorList>
            <person name="Zhang X.X."/>
            <person name="Gao J.S."/>
            <person name="Cao Y.H."/>
            <person name="Sheirdil R.A."/>
            <person name="Wang X.C."/>
            <person name="Zhang L."/>
        </authorList>
    </citation>
    <scope>NUCLEOTIDE SEQUENCE</scope>
    <source>
        <strain evidence="2">05753</strain>
    </source>
</reference>
<gene>
    <name evidence="2" type="ORF">Q2T52_16360</name>
</gene>
<keyword evidence="1" id="KW-0812">Transmembrane</keyword>
<dbReference type="EMBL" id="JAUKWQ010000005">
    <property type="protein sequence ID" value="MDO1583661.1"/>
    <property type="molecule type" value="Genomic_DNA"/>
</dbReference>
<accession>A0ABT8SZ76</accession>
<keyword evidence="3" id="KW-1185">Reference proteome</keyword>
<reference evidence="2" key="2">
    <citation type="submission" date="2023-07" db="EMBL/GenBank/DDBJ databases">
        <authorList>
            <person name="Sun H."/>
        </authorList>
    </citation>
    <scope>NUCLEOTIDE SEQUENCE</scope>
    <source>
        <strain evidence="2">05753</strain>
    </source>
</reference>
<evidence type="ECO:0000313" key="3">
    <source>
        <dbReference type="Proteomes" id="UP001169006"/>
    </source>
</evidence>
<evidence type="ECO:0000256" key="1">
    <source>
        <dbReference type="SAM" id="Phobius"/>
    </source>
</evidence>
<name>A0ABT8SZ76_9HYPH</name>
<organism evidence="2 3">
    <name type="scientific">Rhizobium oryzicola</name>
    <dbReference type="NCBI Taxonomy" id="1232668"/>
    <lineage>
        <taxon>Bacteria</taxon>
        <taxon>Pseudomonadati</taxon>
        <taxon>Pseudomonadota</taxon>
        <taxon>Alphaproteobacteria</taxon>
        <taxon>Hyphomicrobiales</taxon>
        <taxon>Rhizobiaceae</taxon>
        <taxon>Rhizobium/Agrobacterium group</taxon>
        <taxon>Rhizobium</taxon>
    </lineage>
</organism>
<dbReference type="Proteomes" id="UP001169006">
    <property type="component" value="Unassembled WGS sequence"/>
</dbReference>
<keyword evidence="1" id="KW-1133">Transmembrane helix</keyword>
<dbReference type="RefSeq" id="WP_302077865.1">
    <property type="nucleotide sequence ID" value="NZ_JAUKWQ010000005.1"/>
</dbReference>
<keyword evidence="1" id="KW-0472">Membrane</keyword>
<sequence length="59" mass="6760">MFANRKTVMPDTITMINLVWTAMIAVMMTATITLYQGKSDLKPINYSQMSGHIVEQPYY</sequence>
<protein>
    <submittedName>
        <fullName evidence="2">Uncharacterized protein</fullName>
    </submittedName>
</protein>
<feature type="transmembrane region" description="Helical" evidence="1">
    <location>
        <begin position="12"/>
        <end position="35"/>
    </location>
</feature>
<comment type="caution">
    <text evidence="2">The sequence shown here is derived from an EMBL/GenBank/DDBJ whole genome shotgun (WGS) entry which is preliminary data.</text>
</comment>